<protein>
    <submittedName>
        <fullName evidence="2">Uncharacterized protein</fullName>
    </submittedName>
</protein>
<feature type="compositionally biased region" description="Basic and acidic residues" evidence="1">
    <location>
        <begin position="1"/>
        <end position="17"/>
    </location>
</feature>
<dbReference type="EMBL" id="KZ824665">
    <property type="protein sequence ID" value="RAK74725.1"/>
    <property type="molecule type" value="Genomic_DNA"/>
</dbReference>
<sequence length="75" mass="8795">MKSSPRKERLPNGRDRWLAGSGPNEQDSFRRLLHQSRISPRTPDRGDGRVDLSAFCFLLQELWKLYSSQHILTER</sequence>
<keyword evidence="3" id="KW-1185">Reference proteome</keyword>
<dbReference type="AlphaFoldDB" id="A0A8G1RMZ0"/>
<dbReference type="Proteomes" id="UP000249789">
    <property type="component" value="Unassembled WGS sequence"/>
</dbReference>
<dbReference type="RefSeq" id="XP_040798735.1">
    <property type="nucleotide sequence ID" value="XM_040945244.1"/>
</dbReference>
<evidence type="ECO:0000256" key="1">
    <source>
        <dbReference type="SAM" id="MobiDB-lite"/>
    </source>
</evidence>
<accession>A0A8G1RMZ0</accession>
<evidence type="ECO:0000313" key="3">
    <source>
        <dbReference type="Proteomes" id="UP000249789"/>
    </source>
</evidence>
<proteinExistence type="predicted"/>
<name>A0A8G1RMZ0_9EURO</name>
<gene>
    <name evidence="2" type="ORF">BO72DRAFT_450382</name>
</gene>
<organism evidence="2 3">
    <name type="scientific">Aspergillus fijiensis CBS 313.89</name>
    <dbReference type="NCBI Taxonomy" id="1448319"/>
    <lineage>
        <taxon>Eukaryota</taxon>
        <taxon>Fungi</taxon>
        <taxon>Dikarya</taxon>
        <taxon>Ascomycota</taxon>
        <taxon>Pezizomycotina</taxon>
        <taxon>Eurotiomycetes</taxon>
        <taxon>Eurotiomycetidae</taxon>
        <taxon>Eurotiales</taxon>
        <taxon>Aspergillaceae</taxon>
        <taxon>Aspergillus</taxon>
    </lineage>
</organism>
<feature type="region of interest" description="Disordered" evidence="1">
    <location>
        <begin position="1"/>
        <end position="26"/>
    </location>
</feature>
<reference evidence="2 3" key="1">
    <citation type="submission" date="2018-02" db="EMBL/GenBank/DDBJ databases">
        <title>The genomes of Aspergillus section Nigri reveals drivers in fungal speciation.</title>
        <authorList>
            <consortium name="DOE Joint Genome Institute"/>
            <person name="Vesth T.C."/>
            <person name="Nybo J."/>
            <person name="Theobald S."/>
            <person name="Brandl J."/>
            <person name="Frisvad J.C."/>
            <person name="Nielsen K.F."/>
            <person name="Lyhne E.K."/>
            <person name="Kogle M.E."/>
            <person name="Kuo A."/>
            <person name="Riley R."/>
            <person name="Clum A."/>
            <person name="Nolan M."/>
            <person name="Lipzen A."/>
            <person name="Salamov A."/>
            <person name="Henrissat B."/>
            <person name="Wiebenga A."/>
            <person name="De vries R.P."/>
            <person name="Grigoriev I.V."/>
            <person name="Mortensen U.H."/>
            <person name="Andersen M.R."/>
            <person name="Baker S.E."/>
        </authorList>
    </citation>
    <scope>NUCLEOTIDE SEQUENCE [LARGE SCALE GENOMIC DNA]</scope>
    <source>
        <strain evidence="2 3">CBS 313.89</strain>
    </source>
</reference>
<evidence type="ECO:0000313" key="2">
    <source>
        <dbReference type="EMBL" id="RAK74725.1"/>
    </source>
</evidence>
<dbReference type="VEuPathDB" id="FungiDB:BO72DRAFT_450382"/>
<dbReference type="GeneID" id="63862577"/>